<comment type="caution">
    <text evidence="2">The sequence shown here is derived from an EMBL/GenBank/DDBJ whole genome shotgun (WGS) entry which is preliminary data.</text>
</comment>
<name>A0A161WVV3_9CLOT</name>
<evidence type="ECO:0000313" key="2">
    <source>
        <dbReference type="EMBL" id="KZL91098.1"/>
    </source>
</evidence>
<dbReference type="RefSeq" id="WP_066623213.1">
    <property type="nucleotide sequence ID" value="NZ_FQXL01000016.1"/>
</dbReference>
<keyword evidence="3" id="KW-1185">Reference proteome</keyword>
<proteinExistence type="predicted"/>
<evidence type="ECO:0000256" key="1">
    <source>
        <dbReference type="SAM" id="Phobius"/>
    </source>
</evidence>
<dbReference type="OrthoDB" id="2474838at2"/>
<dbReference type="Proteomes" id="UP000076603">
    <property type="component" value="Unassembled WGS sequence"/>
</dbReference>
<dbReference type="Gene3D" id="1.25.40.10">
    <property type="entry name" value="Tetratricopeptide repeat domain"/>
    <property type="match status" value="1"/>
</dbReference>
<reference evidence="2 3" key="1">
    <citation type="submission" date="2016-04" db="EMBL/GenBank/DDBJ databases">
        <title>Genome sequence of Clostridium magnum DSM 2767.</title>
        <authorList>
            <person name="Poehlein A."/>
            <person name="Uhlig R."/>
            <person name="Fischer R."/>
            <person name="Bahl H."/>
            <person name="Daniel R."/>
        </authorList>
    </citation>
    <scope>NUCLEOTIDE SEQUENCE [LARGE SCALE GENOMIC DNA]</scope>
    <source>
        <strain evidence="2 3">DSM 2767</strain>
    </source>
</reference>
<keyword evidence="1" id="KW-0472">Membrane</keyword>
<feature type="transmembrane region" description="Helical" evidence="1">
    <location>
        <begin position="27"/>
        <end position="60"/>
    </location>
</feature>
<keyword evidence="1" id="KW-0812">Transmembrane</keyword>
<gene>
    <name evidence="2" type="ORF">CLMAG_28560</name>
</gene>
<dbReference type="AlphaFoldDB" id="A0A161WVV3"/>
<protein>
    <recommendedName>
        <fullName evidence="4">Tetratricopeptide repeat protein</fullName>
    </recommendedName>
</protein>
<dbReference type="PATRIC" id="fig|1121326.3.peg.2873"/>
<organism evidence="2 3">
    <name type="scientific">Clostridium magnum DSM 2767</name>
    <dbReference type="NCBI Taxonomy" id="1121326"/>
    <lineage>
        <taxon>Bacteria</taxon>
        <taxon>Bacillati</taxon>
        <taxon>Bacillota</taxon>
        <taxon>Clostridia</taxon>
        <taxon>Eubacteriales</taxon>
        <taxon>Clostridiaceae</taxon>
        <taxon>Clostridium</taxon>
    </lineage>
</organism>
<evidence type="ECO:0008006" key="4">
    <source>
        <dbReference type="Google" id="ProtNLM"/>
    </source>
</evidence>
<dbReference type="InterPro" id="IPR011990">
    <property type="entry name" value="TPR-like_helical_dom_sf"/>
</dbReference>
<dbReference type="EMBL" id="LWAE01000003">
    <property type="protein sequence ID" value="KZL91098.1"/>
    <property type="molecule type" value="Genomic_DNA"/>
</dbReference>
<dbReference type="SUPFAM" id="SSF48452">
    <property type="entry name" value="TPR-like"/>
    <property type="match status" value="1"/>
</dbReference>
<accession>A0A161WVV3</accession>
<evidence type="ECO:0000313" key="3">
    <source>
        <dbReference type="Proteomes" id="UP000076603"/>
    </source>
</evidence>
<sequence length="116" mass="13217">MARRAKVISTKEIEIPKYPNQLKQAGIAALIFFIGGLIYPFFFAISAAFLVIAIGVIAYNPKFKAIYYCRRAILKYNSQKYNECLELCKKALKYDSSLTSAHNLMSLSIKKRNKKL</sequence>
<keyword evidence="1" id="KW-1133">Transmembrane helix</keyword>